<proteinExistence type="predicted"/>
<dbReference type="Proteomes" id="UP000027222">
    <property type="component" value="Unassembled WGS sequence"/>
</dbReference>
<dbReference type="AlphaFoldDB" id="A0A067U3W7"/>
<feature type="compositionally biased region" description="Polar residues" evidence="1">
    <location>
        <begin position="166"/>
        <end position="178"/>
    </location>
</feature>
<feature type="region of interest" description="Disordered" evidence="1">
    <location>
        <begin position="156"/>
        <end position="214"/>
    </location>
</feature>
<accession>A0A067U3W7</accession>
<sequence>MSKSSGKFQHQSFNPRTTTREADDIDVDTSDSEGSEEEDDRLPGNTAPGGGNQPPTQHSISEYIGIDLFSGATDTNIYGGSITVIEGNVSAGQFAVANASNLPPPASKGAGRGIVMLNGAKRTTMREVKKQLIKGNYATDDPLAFTPLAQANYSDYQFPPDGNVGSYGTNQSSSSTTPVPDLNPTPGAQEASTSDNYVPRRTKGTRKRTTQPTE</sequence>
<evidence type="ECO:0000313" key="2">
    <source>
        <dbReference type="EMBL" id="KDR86148.1"/>
    </source>
</evidence>
<name>A0A067U3W7_GALM3</name>
<gene>
    <name evidence="2" type="ORF">GALMADRAFT_150447</name>
</gene>
<reference evidence="3" key="1">
    <citation type="journal article" date="2014" name="Proc. Natl. Acad. Sci. U.S.A.">
        <title>Extensive sampling of basidiomycete genomes demonstrates inadequacy of the white-rot/brown-rot paradigm for wood decay fungi.</title>
        <authorList>
            <person name="Riley R."/>
            <person name="Salamov A.A."/>
            <person name="Brown D.W."/>
            <person name="Nagy L.G."/>
            <person name="Floudas D."/>
            <person name="Held B.W."/>
            <person name="Levasseur A."/>
            <person name="Lombard V."/>
            <person name="Morin E."/>
            <person name="Otillar R."/>
            <person name="Lindquist E.A."/>
            <person name="Sun H."/>
            <person name="LaButti K.M."/>
            <person name="Schmutz J."/>
            <person name="Jabbour D."/>
            <person name="Luo H."/>
            <person name="Baker S.E."/>
            <person name="Pisabarro A.G."/>
            <person name="Walton J.D."/>
            <person name="Blanchette R.A."/>
            <person name="Henrissat B."/>
            <person name="Martin F."/>
            <person name="Cullen D."/>
            <person name="Hibbett D.S."/>
            <person name="Grigoriev I.V."/>
        </authorList>
    </citation>
    <scope>NUCLEOTIDE SEQUENCE [LARGE SCALE GENOMIC DNA]</scope>
    <source>
        <strain evidence="3">CBS 339.88</strain>
    </source>
</reference>
<evidence type="ECO:0000256" key="1">
    <source>
        <dbReference type="SAM" id="MobiDB-lite"/>
    </source>
</evidence>
<dbReference type="HOGENOM" id="CLU_1288979_0_0_1"/>
<feature type="compositionally biased region" description="Polar residues" evidence="1">
    <location>
        <begin position="1"/>
        <end position="17"/>
    </location>
</feature>
<dbReference type="EMBL" id="KL142367">
    <property type="protein sequence ID" value="KDR86148.1"/>
    <property type="molecule type" value="Genomic_DNA"/>
</dbReference>
<evidence type="ECO:0000313" key="3">
    <source>
        <dbReference type="Proteomes" id="UP000027222"/>
    </source>
</evidence>
<feature type="region of interest" description="Disordered" evidence="1">
    <location>
        <begin position="1"/>
        <end position="59"/>
    </location>
</feature>
<organism evidence="2 3">
    <name type="scientific">Galerina marginata (strain CBS 339.88)</name>
    <dbReference type="NCBI Taxonomy" id="685588"/>
    <lineage>
        <taxon>Eukaryota</taxon>
        <taxon>Fungi</taxon>
        <taxon>Dikarya</taxon>
        <taxon>Basidiomycota</taxon>
        <taxon>Agaricomycotina</taxon>
        <taxon>Agaricomycetes</taxon>
        <taxon>Agaricomycetidae</taxon>
        <taxon>Agaricales</taxon>
        <taxon>Agaricineae</taxon>
        <taxon>Strophariaceae</taxon>
        <taxon>Galerina</taxon>
    </lineage>
</organism>
<feature type="compositionally biased region" description="Acidic residues" evidence="1">
    <location>
        <begin position="23"/>
        <end position="40"/>
    </location>
</feature>
<feature type="compositionally biased region" description="Basic residues" evidence="1">
    <location>
        <begin position="200"/>
        <end position="214"/>
    </location>
</feature>
<protein>
    <submittedName>
        <fullName evidence="2">Uncharacterized protein</fullName>
    </submittedName>
</protein>
<keyword evidence="3" id="KW-1185">Reference proteome</keyword>